<dbReference type="InterPro" id="IPR013149">
    <property type="entry name" value="ADH-like_C"/>
</dbReference>
<evidence type="ECO:0000259" key="3">
    <source>
        <dbReference type="Pfam" id="PF08240"/>
    </source>
</evidence>
<dbReference type="SUPFAM" id="SSF50129">
    <property type="entry name" value="GroES-like"/>
    <property type="match status" value="1"/>
</dbReference>
<dbReference type="KEGG" id="ahel:Q31a_61970"/>
<protein>
    <submittedName>
        <fullName evidence="4">L-threonine 3-dehydrogenase</fullName>
        <ecNumber evidence="4">1.1.1.103</ecNumber>
    </submittedName>
</protein>
<dbReference type="InterPro" id="IPR017743">
    <property type="entry name" value="ADH_phosphonate_catab-assoc"/>
</dbReference>
<dbReference type="CDD" id="cd08231">
    <property type="entry name" value="MDR_TM0436_like"/>
    <property type="match status" value="1"/>
</dbReference>
<accession>A0A518GGU5</accession>
<feature type="domain" description="Alcohol dehydrogenase-like C-terminal" evidence="2">
    <location>
        <begin position="212"/>
        <end position="336"/>
    </location>
</feature>
<evidence type="ECO:0000313" key="4">
    <source>
        <dbReference type="EMBL" id="QDV27804.1"/>
    </source>
</evidence>
<dbReference type="Proteomes" id="UP000318017">
    <property type="component" value="Chromosome"/>
</dbReference>
<dbReference type="Gene3D" id="3.40.50.720">
    <property type="entry name" value="NAD(P)-binding Rossmann-like Domain"/>
    <property type="match status" value="1"/>
</dbReference>
<dbReference type="Pfam" id="PF00107">
    <property type="entry name" value="ADH_zinc_N"/>
    <property type="match status" value="1"/>
</dbReference>
<dbReference type="RefSeq" id="WP_197355854.1">
    <property type="nucleotide sequence ID" value="NZ_CP036298.1"/>
</dbReference>
<dbReference type="InterPro" id="IPR036291">
    <property type="entry name" value="NAD(P)-bd_dom_sf"/>
</dbReference>
<evidence type="ECO:0000256" key="1">
    <source>
        <dbReference type="ARBA" id="ARBA00023002"/>
    </source>
</evidence>
<dbReference type="EMBL" id="CP036298">
    <property type="protein sequence ID" value="QDV27804.1"/>
    <property type="molecule type" value="Genomic_DNA"/>
</dbReference>
<dbReference type="PANTHER" id="PTHR43401:SF2">
    <property type="entry name" value="L-THREONINE 3-DEHYDROGENASE"/>
    <property type="match status" value="1"/>
</dbReference>
<reference evidence="4 5" key="1">
    <citation type="submission" date="2019-02" db="EMBL/GenBank/DDBJ databases">
        <title>Deep-cultivation of Planctomycetes and their phenomic and genomic characterization uncovers novel biology.</title>
        <authorList>
            <person name="Wiegand S."/>
            <person name="Jogler M."/>
            <person name="Boedeker C."/>
            <person name="Pinto D."/>
            <person name="Vollmers J."/>
            <person name="Rivas-Marin E."/>
            <person name="Kohn T."/>
            <person name="Peeters S.H."/>
            <person name="Heuer A."/>
            <person name="Rast P."/>
            <person name="Oberbeckmann S."/>
            <person name="Bunk B."/>
            <person name="Jeske O."/>
            <person name="Meyerdierks A."/>
            <person name="Storesund J.E."/>
            <person name="Kallscheuer N."/>
            <person name="Luecker S."/>
            <person name="Lage O.M."/>
            <person name="Pohl T."/>
            <person name="Merkel B.J."/>
            <person name="Hornburger P."/>
            <person name="Mueller R.-W."/>
            <person name="Bruemmer F."/>
            <person name="Labrenz M."/>
            <person name="Spormann A.M."/>
            <person name="Op den Camp H."/>
            <person name="Overmann J."/>
            <person name="Amann R."/>
            <person name="Jetten M.S.M."/>
            <person name="Mascher T."/>
            <person name="Medema M.H."/>
            <person name="Devos D.P."/>
            <person name="Kaster A.-K."/>
            <person name="Ovreas L."/>
            <person name="Rohde M."/>
            <person name="Galperin M.Y."/>
            <person name="Jogler C."/>
        </authorList>
    </citation>
    <scope>NUCLEOTIDE SEQUENCE [LARGE SCALE GENOMIC DNA]</scope>
    <source>
        <strain evidence="4 5">Q31a</strain>
    </source>
</reference>
<dbReference type="GO" id="GO:0008743">
    <property type="term" value="F:L-threonine 3-dehydrogenase activity"/>
    <property type="evidence" value="ECO:0007669"/>
    <property type="project" value="UniProtKB-EC"/>
</dbReference>
<keyword evidence="5" id="KW-1185">Reference proteome</keyword>
<sequence>MHQSSAASSTATHSRTALAAVFHGPGKPLEMMQLLAPSELAPGEAWVRITCCTMCGSDWSTLDGHRQEPVPCILGHEILGVVERLGDDSLSDLRGRKIKVGDRVVWSVTASCDECRNCKRGFPQKCEQLRKYGHSPIPEQAGPQADQGWVFSGGLAEYCHLVPGTKLVAVDHEIADEIICPVSCATATVAAALRTAGDLANCRVLVFGAGLLGLTASAMAKSRGASSITVCDTDPQRLELAQRFAADRCVLWSEWAQRLPSLGQFDVVLEMSGSSQATEAGISVADTGASLVLVGAVRPTPAVEIFPEQLVRRVLSLHGVHNYRPADLLTAVDFLTEHGTTWPFAELVSRVYPLSDVSLAVDDSPRRTAIRIAIKPSLEKT</sequence>
<keyword evidence="1 4" id="KW-0560">Oxidoreductase</keyword>
<dbReference type="SUPFAM" id="SSF51735">
    <property type="entry name" value="NAD(P)-binding Rossmann-fold domains"/>
    <property type="match status" value="1"/>
</dbReference>
<dbReference type="InterPro" id="IPR050129">
    <property type="entry name" value="Zn_alcohol_dh"/>
</dbReference>
<dbReference type="PANTHER" id="PTHR43401">
    <property type="entry name" value="L-THREONINE 3-DEHYDROGENASE"/>
    <property type="match status" value="1"/>
</dbReference>
<dbReference type="InterPro" id="IPR013154">
    <property type="entry name" value="ADH-like_N"/>
</dbReference>
<dbReference type="AlphaFoldDB" id="A0A518GGU5"/>
<feature type="domain" description="Alcohol dehydrogenase-like N-terminal" evidence="3">
    <location>
        <begin position="42"/>
        <end position="168"/>
    </location>
</feature>
<name>A0A518GGU5_9BACT</name>
<dbReference type="InterPro" id="IPR011032">
    <property type="entry name" value="GroES-like_sf"/>
</dbReference>
<proteinExistence type="predicted"/>
<evidence type="ECO:0000313" key="5">
    <source>
        <dbReference type="Proteomes" id="UP000318017"/>
    </source>
</evidence>
<evidence type="ECO:0000259" key="2">
    <source>
        <dbReference type="Pfam" id="PF00107"/>
    </source>
</evidence>
<dbReference type="NCBIfam" id="TIGR03366">
    <property type="entry name" value="HpnZ_proposed"/>
    <property type="match status" value="1"/>
</dbReference>
<dbReference type="Gene3D" id="3.90.180.10">
    <property type="entry name" value="Medium-chain alcohol dehydrogenases, catalytic domain"/>
    <property type="match status" value="1"/>
</dbReference>
<dbReference type="EC" id="1.1.1.103" evidence="4"/>
<dbReference type="Pfam" id="PF08240">
    <property type="entry name" value="ADH_N"/>
    <property type="match status" value="1"/>
</dbReference>
<gene>
    <name evidence="4" type="primary">tdh_2</name>
    <name evidence="4" type="ORF">Q31a_61970</name>
</gene>
<organism evidence="4 5">
    <name type="scientific">Aureliella helgolandensis</name>
    <dbReference type="NCBI Taxonomy" id="2527968"/>
    <lineage>
        <taxon>Bacteria</taxon>
        <taxon>Pseudomonadati</taxon>
        <taxon>Planctomycetota</taxon>
        <taxon>Planctomycetia</taxon>
        <taxon>Pirellulales</taxon>
        <taxon>Pirellulaceae</taxon>
        <taxon>Aureliella</taxon>
    </lineage>
</organism>